<reference evidence="4" key="1">
    <citation type="submission" date="2022-01" db="EMBL/GenBank/DDBJ databases">
        <authorList>
            <person name="King R."/>
        </authorList>
    </citation>
    <scope>NUCLEOTIDE SEQUENCE</scope>
</reference>
<dbReference type="PANTHER" id="PTHR11783">
    <property type="entry name" value="SULFOTRANSFERASE SULT"/>
    <property type="match status" value="1"/>
</dbReference>
<proteinExistence type="inferred from homology"/>
<dbReference type="OrthoDB" id="205623at2759"/>
<evidence type="ECO:0000313" key="4">
    <source>
        <dbReference type="EMBL" id="CAG9759669.1"/>
    </source>
</evidence>
<accession>A0A9N9MDR4</accession>
<evidence type="ECO:0000313" key="5">
    <source>
        <dbReference type="Proteomes" id="UP001152799"/>
    </source>
</evidence>
<dbReference type="InterPro" id="IPR027417">
    <property type="entry name" value="P-loop_NTPase"/>
</dbReference>
<sequence>MVVDTIESMENDRLEYILEKHFTNSFRKGHITVDGVTMPLRFREMQEEILNWDVNEADVWICSFPKTGTTWTQEMVWMMMNNFNFEKGQVNLGARSPFLEVSALFDFRQLMQDIKGFEPPPFLQDSLEFVKNQESPVCLKSHLPFNLLPKDIQTGRKKPKIIYISRNPKDTCTSYYHHAKILEGYTGNFEDFCKLFLAGKLSFAPYWNHVHQFWNRRHQDNILFLTYEEMKKDLPAVIKRTANFLGKNFDEKEIDILASHLSFESMKNNPSVNYEMVTEMNKKFKLTESTGEFMRSGSVGGYKAAMTSEMVEKFDKWIEKNTINTDFTFY</sequence>
<feature type="domain" description="Sulfotransferase" evidence="3">
    <location>
        <begin position="57"/>
        <end position="322"/>
    </location>
</feature>
<gene>
    <name evidence="4" type="ORF">CEUTPL_LOCUS414</name>
</gene>
<protein>
    <recommendedName>
        <fullName evidence="3">Sulfotransferase domain-containing protein</fullName>
    </recommendedName>
</protein>
<evidence type="ECO:0000256" key="1">
    <source>
        <dbReference type="ARBA" id="ARBA00005771"/>
    </source>
</evidence>
<dbReference type="Gene3D" id="3.40.50.300">
    <property type="entry name" value="P-loop containing nucleotide triphosphate hydrolases"/>
    <property type="match status" value="1"/>
</dbReference>
<dbReference type="InterPro" id="IPR000863">
    <property type="entry name" value="Sulfotransferase_dom"/>
</dbReference>
<dbReference type="EMBL" id="OU892277">
    <property type="protein sequence ID" value="CAG9759669.1"/>
    <property type="molecule type" value="Genomic_DNA"/>
</dbReference>
<comment type="similarity">
    <text evidence="1">Belongs to the sulfotransferase 1 family.</text>
</comment>
<keyword evidence="2" id="KW-0808">Transferase</keyword>
<dbReference type="GO" id="GO:0008146">
    <property type="term" value="F:sulfotransferase activity"/>
    <property type="evidence" value="ECO:0007669"/>
    <property type="project" value="InterPro"/>
</dbReference>
<organism evidence="4 5">
    <name type="scientific">Ceutorhynchus assimilis</name>
    <name type="common">cabbage seed weevil</name>
    <dbReference type="NCBI Taxonomy" id="467358"/>
    <lineage>
        <taxon>Eukaryota</taxon>
        <taxon>Metazoa</taxon>
        <taxon>Ecdysozoa</taxon>
        <taxon>Arthropoda</taxon>
        <taxon>Hexapoda</taxon>
        <taxon>Insecta</taxon>
        <taxon>Pterygota</taxon>
        <taxon>Neoptera</taxon>
        <taxon>Endopterygota</taxon>
        <taxon>Coleoptera</taxon>
        <taxon>Polyphaga</taxon>
        <taxon>Cucujiformia</taxon>
        <taxon>Curculionidae</taxon>
        <taxon>Ceutorhynchinae</taxon>
        <taxon>Ceutorhynchus</taxon>
    </lineage>
</organism>
<keyword evidence="5" id="KW-1185">Reference proteome</keyword>
<dbReference type="SUPFAM" id="SSF52540">
    <property type="entry name" value="P-loop containing nucleoside triphosphate hydrolases"/>
    <property type="match status" value="1"/>
</dbReference>
<name>A0A9N9MDR4_9CUCU</name>
<dbReference type="Proteomes" id="UP001152799">
    <property type="component" value="Chromosome 1"/>
</dbReference>
<dbReference type="AlphaFoldDB" id="A0A9N9MDR4"/>
<evidence type="ECO:0000256" key="2">
    <source>
        <dbReference type="ARBA" id="ARBA00022679"/>
    </source>
</evidence>
<dbReference type="Pfam" id="PF00685">
    <property type="entry name" value="Sulfotransfer_1"/>
    <property type="match status" value="1"/>
</dbReference>
<evidence type="ECO:0000259" key="3">
    <source>
        <dbReference type="Pfam" id="PF00685"/>
    </source>
</evidence>